<organism evidence="7 8">
    <name type="scientific">Salimicrobium salexigens</name>
    <dbReference type="NCBI Taxonomy" id="908941"/>
    <lineage>
        <taxon>Bacteria</taxon>
        <taxon>Bacillati</taxon>
        <taxon>Bacillota</taxon>
        <taxon>Bacilli</taxon>
        <taxon>Bacillales</taxon>
        <taxon>Bacillaceae</taxon>
        <taxon>Salimicrobium</taxon>
    </lineage>
</organism>
<keyword evidence="2 4" id="KW-0378">Hydrolase</keyword>
<feature type="domain" description="Glycosyl hydrolase family 32 N-terminal" evidence="5">
    <location>
        <begin position="11"/>
        <end position="102"/>
    </location>
</feature>
<dbReference type="PANTHER" id="PTHR42800:SF1">
    <property type="entry name" value="EXOINULINASE INUD (AFU_ORTHOLOGUE AFUA_5G00480)"/>
    <property type="match status" value="1"/>
</dbReference>
<dbReference type="Gene3D" id="2.60.120.560">
    <property type="entry name" value="Exo-inulinase, domain 1"/>
    <property type="match status" value="1"/>
</dbReference>
<accession>A0ABY1KVE8</accession>
<keyword evidence="3 4" id="KW-0326">Glycosidase</keyword>
<dbReference type="EMBL" id="FTOK01000006">
    <property type="protein sequence ID" value="SIS83080.1"/>
    <property type="molecule type" value="Genomic_DNA"/>
</dbReference>
<gene>
    <name evidence="7" type="ORF">SAMN05421758_106231</name>
</gene>
<evidence type="ECO:0000256" key="4">
    <source>
        <dbReference type="RuleBase" id="RU362110"/>
    </source>
</evidence>
<dbReference type="SUPFAM" id="SSF49899">
    <property type="entry name" value="Concanavalin A-like lectins/glucanases"/>
    <property type="match status" value="1"/>
</dbReference>
<dbReference type="InterPro" id="IPR013320">
    <property type="entry name" value="ConA-like_dom_sf"/>
</dbReference>
<dbReference type="SUPFAM" id="SSF75005">
    <property type="entry name" value="Arabinanase/levansucrase/invertase"/>
    <property type="match status" value="1"/>
</dbReference>
<dbReference type="Pfam" id="PF08244">
    <property type="entry name" value="Glyco_hydro_32C"/>
    <property type="match status" value="1"/>
</dbReference>
<comment type="similarity">
    <text evidence="1 4">Belongs to the glycosyl hydrolase 32 family.</text>
</comment>
<evidence type="ECO:0000259" key="5">
    <source>
        <dbReference type="Pfam" id="PF00251"/>
    </source>
</evidence>
<evidence type="ECO:0000313" key="7">
    <source>
        <dbReference type="EMBL" id="SIS83080.1"/>
    </source>
</evidence>
<dbReference type="Pfam" id="PF00251">
    <property type="entry name" value="Glyco_hydro_32N"/>
    <property type="match status" value="1"/>
</dbReference>
<reference evidence="7 8" key="1">
    <citation type="submission" date="2017-01" db="EMBL/GenBank/DDBJ databases">
        <authorList>
            <person name="Varghese N."/>
            <person name="Submissions S."/>
        </authorList>
    </citation>
    <scope>NUCLEOTIDE SEQUENCE [LARGE SCALE GENOMIC DNA]</scope>
    <source>
        <strain evidence="7 8">DSM 22782</strain>
    </source>
</reference>
<dbReference type="InterPro" id="IPR013189">
    <property type="entry name" value="Glyco_hydro_32_C"/>
</dbReference>
<comment type="caution">
    <text evidence="7">The sequence shown here is derived from an EMBL/GenBank/DDBJ whole genome shotgun (WGS) entry which is preliminary data.</text>
</comment>
<evidence type="ECO:0000259" key="6">
    <source>
        <dbReference type="Pfam" id="PF08244"/>
    </source>
</evidence>
<dbReference type="Gene3D" id="2.115.10.20">
    <property type="entry name" value="Glycosyl hydrolase domain, family 43"/>
    <property type="match status" value="1"/>
</dbReference>
<dbReference type="InterPro" id="IPR023296">
    <property type="entry name" value="Glyco_hydro_beta-prop_sf"/>
</dbReference>
<evidence type="ECO:0000256" key="1">
    <source>
        <dbReference type="ARBA" id="ARBA00009902"/>
    </source>
</evidence>
<evidence type="ECO:0000313" key="8">
    <source>
        <dbReference type="Proteomes" id="UP000199777"/>
    </source>
</evidence>
<dbReference type="PANTHER" id="PTHR42800">
    <property type="entry name" value="EXOINULINASE INUD (AFU_ORTHOLOGUE AFUA_5G00480)"/>
    <property type="match status" value="1"/>
</dbReference>
<proteinExistence type="inferred from homology"/>
<dbReference type="InterPro" id="IPR013148">
    <property type="entry name" value="Glyco_hydro_32_N"/>
</dbReference>
<feature type="domain" description="Glycosyl hydrolase family 32 C-terminal" evidence="6">
    <location>
        <begin position="135"/>
        <end position="189"/>
    </location>
</feature>
<evidence type="ECO:0000256" key="3">
    <source>
        <dbReference type="ARBA" id="ARBA00023295"/>
    </source>
</evidence>
<keyword evidence="8" id="KW-1185">Reference proteome</keyword>
<sequence>MLVSIGDEPGFDAGSRTQYFVGTFDGKTFEPGHEDVRWLDVGKDNYAGVSFSDVPASDGRRIYIGWMSNWQYANQVPTHGWRSQMTLPRTLELEGDRLVQRPVKELEAYFVQGEPAVFHVDAGSEEQALPEAVEYLQVRASLENKGAERFGLVFHYEDDQSVVLQFDGRSGRMVLDRRQSGYTGFFRAFQYRAECFGWRYGSGRAAGDCGCFFCRGVREWRRVCAYESDLPGWWMQRCFLVC</sequence>
<protein>
    <submittedName>
        <fullName evidence="7">Levanase/fructan beta-fructosidase</fullName>
    </submittedName>
</protein>
<name>A0ABY1KVE8_9BACI</name>
<dbReference type="Proteomes" id="UP000199777">
    <property type="component" value="Unassembled WGS sequence"/>
</dbReference>
<evidence type="ECO:0000256" key="2">
    <source>
        <dbReference type="ARBA" id="ARBA00022801"/>
    </source>
</evidence>